<dbReference type="Proteomes" id="UP000023435">
    <property type="component" value="Unassembled WGS sequence"/>
</dbReference>
<name>A0A108UBM3_9GAMM</name>
<reference evidence="2 3" key="1">
    <citation type="journal article" date="2014" name="Genome Announc.">
        <title>Draft Genome Sequence of Lysobacter capsici AZ78, a Bacterium Antagonistic to Plant-Pathogenic Oomycetes.</title>
        <authorList>
            <person name="Puopolo G."/>
            <person name="Sonego P."/>
            <person name="Engelen K."/>
            <person name="Pertot I."/>
        </authorList>
    </citation>
    <scope>NUCLEOTIDE SEQUENCE [LARGE SCALE GENOMIC DNA]</scope>
    <source>
        <strain evidence="2 3">AZ78</strain>
    </source>
</reference>
<accession>A0A108UBM3</accession>
<gene>
    <name evidence="2" type="ORF">AZ78_3760</name>
</gene>
<feature type="compositionally biased region" description="Basic and acidic residues" evidence="1">
    <location>
        <begin position="1"/>
        <end position="16"/>
    </location>
</feature>
<dbReference type="AlphaFoldDB" id="A0A108UBM3"/>
<feature type="compositionally biased region" description="Low complexity" evidence="1">
    <location>
        <begin position="17"/>
        <end position="30"/>
    </location>
</feature>
<evidence type="ECO:0000256" key="1">
    <source>
        <dbReference type="SAM" id="MobiDB-lite"/>
    </source>
</evidence>
<organism evidence="2 3">
    <name type="scientific">Lysobacter capsici AZ78</name>
    <dbReference type="NCBI Taxonomy" id="1444315"/>
    <lineage>
        <taxon>Bacteria</taxon>
        <taxon>Pseudomonadati</taxon>
        <taxon>Pseudomonadota</taxon>
        <taxon>Gammaproteobacteria</taxon>
        <taxon>Lysobacterales</taxon>
        <taxon>Lysobacteraceae</taxon>
        <taxon>Lysobacter</taxon>
    </lineage>
</organism>
<comment type="caution">
    <text evidence="2">The sequence shown here is derived from an EMBL/GenBank/DDBJ whole genome shotgun (WGS) entry which is preliminary data.</text>
</comment>
<keyword evidence="3" id="KW-1185">Reference proteome</keyword>
<sequence>MADSDSDRADAVDAPDRVSAQAVSAAHSSQTPDNNRSWARRIVVTCKLFFKGY</sequence>
<feature type="region of interest" description="Disordered" evidence="1">
    <location>
        <begin position="1"/>
        <end position="36"/>
    </location>
</feature>
<dbReference type="RefSeq" id="WP_160329655.1">
    <property type="nucleotide sequence ID" value="NZ_JAJA02000001.1"/>
</dbReference>
<dbReference type="EMBL" id="JAJA02000001">
    <property type="protein sequence ID" value="KWS06206.1"/>
    <property type="molecule type" value="Genomic_DNA"/>
</dbReference>
<proteinExistence type="predicted"/>
<evidence type="ECO:0000313" key="2">
    <source>
        <dbReference type="EMBL" id="KWS06206.1"/>
    </source>
</evidence>
<protein>
    <submittedName>
        <fullName evidence="2">Uncharacterized protein</fullName>
    </submittedName>
</protein>
<evidence type="ECO:0000313" key="3">
    <source>
        <dbReference type="Proteomes" id="UP000023435"/>
    </source>
</evidence>